<name>A0ABU8VHP3_9BURK</name>
<proteinExistence type="predicted"/>
<organism evidence="4 5">
    <name type="scientific">Variovorax ureilyticus</name>
    <dbReference type="NCBI Taxonomy" id="1836198"/>
    <lineage>
        <taxon>Bacteria</taxon>
        <taxon>Pseudomonadati</taxon>
        <taxon>Pseudomonadota</taxon>
        <taxon>Betaproteobacteria</taxon>
        <taxon>Burkholderiales</taxon>
        <taxon>Comamonadaceae</taxon>
        <taxon>Variovorax</taxon>
    </lineage>
</organism>
<reference evidence="4 5" key="1">
    <citation type="submission" date="2024-03" db="EMBL/GenBank/DDBJ databases">
        <title>Novel species of the genus Variovorax.</title>
        <authorList>
            <person name="Liu Q."/>
            <person name="Xin Y.-H."/>
        </authorList>
    </citation>
    <scope>NUCLEOTIDE SEQUENCE [LARGE SCALE GENOMIC DNA]</scope>
    <source>
        <strain evidence="4 5">KACC 18899</strain>
    </source>
</reference>
<protein>
    <submittedName>
        <fullName evidence="4">Metallophosphoesterase</fullName>
    </submittedName>
</protein>
<evidence type="ECO:0000259" key="3">
    <source>
        <dbReference type="Pfam" id="PF00149"/>
    </source>
</evidence>
<dbReference type="SUPFAM" id="SSF56300">
    <property type="entry name" value="Metallo-dependent phosphatases"/>
    <property type="match status" value="1"/>
</dbReference>
<evidence type="ECO:0000256" key="2">
    <source>
        <dbReference type="ARBA" id="ARBA00022801"/>
    </source>
</evidence>
<feature type="domain" description="Calcineurin-like phosphoesterase" evidence="3">
    <location>
        <begin position="95"/>
        <end position="253"/>
    </location>
</feature>
<sequence>MSAISPQTMAVLAGRMGEGVLRQRLAMESEQVSHHYRHVEDFLHPEHLPSAGRLIHRVLTAVGLRERGRSNARRIRVGRNPVRLGRLPPAFEGCTLLHLSDLHLDVGRHYVDALVATVRGLACDACVLTGDYRFGIQGSCAPAIAALARLVPVLPKPVFAVLGNHDGIALVEGLEDLGVRVLMNERTALERGSARLHIAGIDDAHYFRTHDIARARDGLAPDACAILLSHTPEPYRLAAAHGFDLMLSGHTHGGQICLPGGIPLLTDSRAPRRVARGPWHCDRMQGFTSVGCGCSIIDARFHCPPEVTVHVLHGA</sequence>
<dbReference type="PANTHER" id="PTHR31302">
    <property type="entry name" value="TRANSMEMBRANE PROTEIN WITH METALLOPHOSPHOESTERASE DOMAIN-RELATED"/>
    <property type="match status" value="1"/>
</dbReference>
<keyword evidence="1" id="KW-0479">Metal-binding</keyword>
<dbReference type="InterPro" id="IPR051158">
    <property type="entry name" value="Metallophosphoesterase_sf"/>
</dbReference>
<dbReference type="PANTHER" id="PTHR31302:SF31">
    <property type="entry name" value="PHOSPHODIESTERASE YAEI"/>
    <property type="match status" value="1"/>
</dbReference>
<dbReference type="Proteomes" id="UP001365846">
    <property type="component" value="Unassembled WGS sequence"/>
</dbReference>
<dbReference type="EMBL" id="JBBKZU010000008">
    <property type="protein sequence ID" value="MEJ8813180.1"/>
    <property type="molecule type" value="Genomic_DNA"/>
</dbReference>
<keyword evidence="2" id="KW-0378">Hydrolase</keyword>
<keyword evidence="5" id="KW-1185">Reference proteome</keyword>
<evidence type="ECO:0000313" key="4">
    <source>
        <dbReference type="EMBL" id="MEJ8813180.1"/>
    </source>
</evidence>
<comment type="caution">
    <text evidence="4">The sequence shown here is derived from an EMBL/GenBank/DDBJ whole genome shotgun (WGS) entry which is preliminary data.</text>
</comment>
<dbReference type="InterPro" id="IPR004843">
    <property type="entry name" value="Calcineurin-like_PHP"/>
</dbReference>
<accession>A0ABU8VHP3</accession>
<dbReference type="Pfam" id="PF00149">
    <property type="entry name" value="Metallophos"/>
    <property type="match status" value="1"/>
</dbReference>
<gene>
    <name evidence="4" type="ORF">WKW77_18990</name>
</gene>
<evidence type="ECO:0000256" key="1">
    <source>
        <dbReference type="ARBA" id="ARBA00022723"/>
    </source>
</evidence>
<dbReference type="RefSeq" id="WP_340358426.1">
    <property type="nucleotide sequence ID" value="NZ_JBBKZU010000008.1"/>
</dbReference>
<dbReference type="InterPro" id="IPR029052">
    <property type="entry name" value="Metallo-depent_PP-like"/>
</dbReference>
<dbReference type="Gene3D" id="3.60.21.10">
    <property type="match status" value="1"/>
</dbReference>
<evidence type="ECO:0000313" key="5">
    <source>
        <dbReference type="Proteomes" id="UP001365846"/>
    </source>
</evidence>